<dbReference type="GO" id="GO:0015629">
    <property type="term" value="C:actin cytoskeleton"/>
    <property type="evidence" value="ECO:0007669"/>
    <property type="project" value="InterPro"/>
</dbReference>
<dbReference type="OrthoDB" id="10249245at2759"/>
<keyword evidence="5" id="KW-1185">Reference proteome</keyword>
<evidence type="ECO:0000256" key="2">
    <source>
        <dbReference type="ARBA" id="ARBA00023203"/>
    </source>
</evidence>
<sequence length="120" mass="13235">MESGIKVPQETIQAFNQMKLKKACKYMILAIKGDVVTVAGQGSGDVEELYSSLPADDCAFVLYDTGRYVVLFMYAAPNAPTNSRTIYSTTKQTVEKALEGSKVYKHLVEEKDEIAEALKC</sequence>
<dbReference type="GO" id="GO:0030042">
    <property type="term" value="P:actin filament depolymerization"/>
    <property type="evidence" value="ECO:0007669"/>
    <property type="project" value="InterPro"/>
</dbReference>
<dbReference type="OMA" id="WIIFVIE"/>
<dbReference type="STRING" id="5866.A0A061D105"/>
<dbReference type="InterPro" id="IPR029006">
    <property type="entry name" value="ADF-H/Gelsolin-like_dom_sf"/>
</dbReference>
<gene>
    <name evidence="4" type="ORF">BBBOND_0106020</name>
</gene>
<dbReference type="SMART" id="SM00102">
    <property type="entry name" value="ADF"/>
    <property type="match status" value="1"/>
</dbReference>
<name>A0A061D105_BABBI</name>
<dbReference type="GO" id="GO:0003779">
    <property type="term" value="F:actin binding"/>
    <property type="evidence" value="ECO:0007669"/>
    <property type="project" value="UniProtKB-KW"/>
</dbReference>
<dbReference type="VEuPathDB" id="PiroplasmaDB:BBBOND_0106020"/>
<dbReference type="KEGG" id="bbig:BBBOND_0106020"/>
<dbReference type="Pfam" id="PF00241">
    <property type="entry name" value="Cofilin_ADF"/>
    <property type="match status" value="1"/>
</dbReference>
<dbReference type="Proteomes" id="UP000033188">
    <property type="component" value="Chromosome 1"/>
</dbReference>
<comment type="similarity">
    <text evidence="1">Belongs to the actin-binding proteins ADF family.</text>
</comment>
<dbReference type="RefSeq" id="XP_012766479.1">
    <property type="nucleotide sequence ID" value="XM_012911025.1"/>
</dbReference>
<feature type="domain" description="ADF-H" evidence="3">
    <location>
        <begin position="4"/>
        <end position="120"/>
    </location>
</feature>
<reference evidence="5" key="1">
    <citation type="journal article" date="2014" name="Nucleic Acids Res.">
        <title>The evolutionary dynamics of variant antigen genes in Babesia reveal a history of genomic innovation underlying host-parasite interaction.</title>
        <authorList>
            <person name="Jackson A.P."/>
            <person name="Otto T.D."/>
            <person name="Darby A."/>
            <person name="Ramaprasad A."/>
            <person name="Xia D."/>
            <person name="Echaide I.E."/>
            <person name="Farber M."/>
            <person name="Gahlot S."/>
            <person name="Gamble J."/>
            <person name="Gupta D."/>
            <person name="Gupta Y."/>
            <person name="Jackson L."/>
            <person name="Malandrin L."/>
            <person name="Malas T.B."/>
            <person name="Moussa E."/>
            <person name="Nair M."/>
            <person name="Reid A.J."/>
            <person name="Sanders M."/>
            <person name="Sharma J."/>
            <person name="Tracey A."/>
            <person name="Quail M.A."/>
            <person name="Weir W."/>
            <person name="Wastling J.M."/>
            <person name="Hall N."/>
            <person name="Willadsen P."/>
            <person name="Lingelbach K."/>
            <person name="Shiels B."/>
            <person name="Tait A."/>
            <person name="Berriman M."/>
            <person name="Allred D.R."/>
            <person name="Pain A."/>
        </authorList>
    </citation>
    <scope>NUCLEOTIDE SEQUENCE [LARGE SCALE GENOMIC DNA]</scope>
    <source>
        <strain evidence="5">Bond</strain>
    </source>
</reference>
<dbReference type="Gene3D" id="3.40.20.10">
    <property type="entry name" value="Severin"/>
    <property type="match status" value="1"/>
</dbReference>
<organism evidence="4 5">
    <name type="scientific">Babesia bigemina</name>
    <dbReference type="NCBI Taxonomy" id="5866"/>
    <lineage>
        <taxon>Eukaryota</taxon>
        <taxon>Sar</taxon>
        <taxon>Alveolata</taxon>
        <taxon>Apicomplexa</taxon>
        <taxon>Aconoidasida</taxon>
        <taxon>Piroplasmida</taxon>
        <taxon>Babesiidae</taxon>
        <taxon>Babesia</taxon>
    </lineage>
</organism>
<evidence type="ECO:0000259" key="3">
    <source>
        <dbReference type="PROSITE" id="PS51263"/>
    </source>
</evidence>
<dbReference type="PROSITE" id="PS51263">
    <property type="entry name" value="ADF_H"/>
    <property type="match status" value="1"/>
</dbReference>
<evidence type="ECO:0000313" key="4">
    <source>
        <dbReference type="EMBL" id="CDR94293.1"/>
    </source>
</evidence>
<dbReference type="InterPro" id="IPR002108">
    <property type="entry name" value="ADF-H"/>
</dbReference>
<dbReference type="InterPro" id="IPR017904">
    <property type="entry name" value="ADF/Cofilin"/>
</dbReference>
<evidence type="ECO:0000256" key="1">
    <source>
        <dbReference type="ARBA" id="ARBA00006844"/>
    </source>
</evidence>
<dbReference type="GeneID" id="24562834"/>
<dbReference type="AlphaFoldDB" id="A0A061D105"/>
<dbReference type="EMBL" id="LK391707">
    <property type="protein sequence ID" value="CDR94293.1"/>
    <property type="molecule type" value="Genomic_DNA"/>
</dbReference>
<dbReference type="SUPFAM" id="SSF55753">
    <property type="entry name" value="Actin depolymerizing proteins"/>
    <property type="match status" value="1"/>
</dbReference>
<dbReference type="PANTHER" id="PTHR11913">
    <property type="entry name" value="COFILIN-RELATED"/>
    <property type="match status" value="1"/>
</dbReference>
<protein>
    <recommendedName>
        <fullName evidence="3">ADF-H domain-containing protein</fullName>
    </recommendedName>
</protein>
<accession>A0A061D105</accession>
<keyword evidence="2" id="KW-0009">Actin-binding</keyword>
<evidence type="ECO:0000313" key="5">
    <source>
        <dbReference type="Proteomes" id="UP000033188"/>
    </source>
</evidence>
<proteinExistence type="inferred from homology"/>